<accession>A0A8X7W7A8</accession>
<dbReference type="PROSITE" id="PS51375">
    <property type="entry name" value="PPR"/>
    <property type="match status" value="3"/>
</dbReference>
<dbReference type="AlphaFoldDB" id="A0A8X7W7A8"/>
<dbReference type="GO" id="GO:0016556">
    <property type="term" value="P:mRNA modification"/>
    <property type="evidence" value="ECO:0007669"/>
    <property type="project" value="UniProtKB-ARBA"/>
</dbReference>
<evidence type="ECO:0000313" key="6">
    <source>
        <dbReference type="EMBL" id="KAG2324586.1"/>
    </source>
</evidence>
<protein>
    <recommendedName>
        <fullName evidence="5">DYW domain-containing protein</fullName>
    </recommendedName>
</protein>
<keyword evidence="7" id="KW-1185">Reference proteome</keyword>
<evidence type="ECO:0000256" key="1">
    <source>
        <dbReference type="ARBA" id="ARBA00006643"/>
    </source>
</evidence>
<evidence type="ECO:0000256" key="2">
    <source>
        <dbReference type="ARBA" id="ARBA00022737"/>
    </source>
</evidence>
<dbReference type="PANTHER" id="PTHR47926">
    <property type="entry name" value="PENTATRICOPEPTIDE REPEAT-CONTAINING PROTEIN"/>
    <property type="match status" value="1"/>
</dbReference>
<dbReference type="InterPro" id="IPR046848">
    <property type="entry name" value="E_motif"/>
</dbReference>
<comment type="similarity">
    <text evidence="3">Belongs to the PPR family. PCMP-E subfamily.</text>
</comment>
<reference evidence="6 7" key="1">
    <citation type="submission" date="2020-02" db="EMBL/GenBank/DDBJ databases">
        <authorList>
            <person name="Ma Q."/>
            <person name="Huang Y."/>
            <person name="Song X."/>
            <person name="Pei D."/>
        </authorList>
    </citation>
    <scope>NUCLEOTIDE SEQUENCE [LARGE SCALE GENOMIC DNA]</scope>
    <source>
        <strain evidence="6">Sxm20200214</strain>
        <tissue evidence="6">Leaf</tissue>
    </source>
</reference>
<dbReference type="GO" id="GO:0008270">
    <property type="term" value="F:zinc ion binding"/>
    <property type="evidence" value="ECO:0007669"/>
    <property type="project" value="InterPro"/>
</dbReference>
<comment type="similarity">
    <text evidence="1">Belongs to the PPR family. PCMP-H subfamily.</text>
</comment>
<dbReference type="Gene3D" id="1.25.40.10">
    <property type="entry name" value="Tetratricopeptide repeat domain"/>
    <property type="match status" value="2"/>
</dbReference>
<dbReference type="FunFam" id="1.25.40.10:FF:000277">
    <property type="entry name" value="Pentatricopeptide repeat-containing protein, mitochondrial"/>
    <property type="match status" value="1"/>
</dbReference>
<dbReference type="SUPFAM" id="SSF48452">
    <property type="entry name" value="TPR-like"/>
    <property type="match status" value="1"/>
</dbReference>
<dbReference type="InterPro" id="IPR032867">
    <property type="entry name" value="DYW_dom"/>
</dbReference>
<evidence type="ECO:0000256" key="3">
    <source>
        <dbReference type="ARBA" id="ARBA00061659"/>
    </source>
</evidence>
<evidence type="ECO:0000256" key="4">
    <source>
        <dbReference type="PROSITE-ProRule" id="PRU00708"/>
    </source>
</evidence>
<comment type="caution">
    <text evidence="6">The sequence shown here is derived from an EMBL/GenBank/DDBJ whole genome shotgun (WGS) entry which is preliminary data.</text>
</comment>
<dbReference type="Pfam" id="PF01535">
    <property type="entry name" value="PPR"/>
    <property type="match status" value="3"/>
</dbReference>
<feature type="repeat" description="PPR" evidence="4">
    <location>
        <begin position="75"/>
        <end position="109"/>
    </location>
</feature>
<dbReference type="InterPro" id="IPR011990">
    <property type="entry name" value="TPR-like_helical_dom_sf"/>
</dbReference>
<feature type="repeat" description="PPR" evidence="4">
    <location>
        <begin position="183"/>
        <end position="217"/>
    </location>
</feature>
<keyword evidence="2" id="KW-0677">Repeat</keyword>
<evidence type="ECO:0000259" key="5">
    <source>
        <dbReference type="Pfam" id="PF14432"/>
    </source>
</evidence>
<evidence type="ECO:0000313" key="7">
    <source>
        <dbReference type="Proteomes" id="UP000886595"/>
    </source>
</evidence>
<dbReference type="Pfam" id="PF20431">
    <property type="entry name" value="E_motif"/>
    <property type="match status" value="1"/>
</dbReference>
<dbReference type="EMBL" id="JAAMPC010000002">
    <property type="protein sequence ID" value="KAG2324586.1"/>
    <property type="molecule type" value="Genomic_DNA"/>
</dbReference>
<dbReference type="GO" id="GO:0005737">
    <property type="term" value="C:cytoplasm"/>
    <property type="evidence" value="ECO:0007669"/>
    <property type="project" value="UniProtKB-ARBA"/>
</dbReference>
<dbReference type="InterPro" id="IPR002885">
    <property type="entry name" value="PPR_rpt"/>
</dbReference>
<dbReference type="GO" id="GO:0003723">
    <property type="term" value="F:RNA binding"/>
    <property type="evidence" value="ECO:0007669"/>
    <property type="project" value="InterPro"/>
</dbReference>
<feature type="domain" description="DYW" evidence="5">
    <location>
        <begin position="383"/>
        <end position="475"/>
    </location>
</feature>
<dbReference type="Proteomes" id="UP000886595">
    <property type="component" value="Unassembled WGS sequence"/>
</dbReference>
<dbReference type="Pfam" id="PF14432">
    <property type="entry name" value="DYW_deaminase"/>
    <property type="match status" value="1"/>
</dbReference>
<sequence length="475" mass="53419">MRRHRVAPDFHTFPFLLPSFHNPTHLPLGQRTHAQILLFGLHTDPFVRTSLLNMYSSCGDLASAHRVFYHSVSKDLPAWNSVVNAYAKAGLIDVARKLFDEMPERNVISWSCLINGKKNRAFVRPNEFTLSAVLSACGRLGALEQGEWVHAYVDKHEVEIDIVLVHLSSTSRRVFDALGSKKDVKAYSAMVCCLAMHGLTEECFQLFSEMTSSNNNINPNAVTFVGLLGACRFGIAPSIQHYGCMVDLYGRAGLIEEAERFIVSMPMEPDELIWGSLLSGSRILGDVKTCEAALKRLIELDPMNSGAYVLLSNVYAKTGRWIEVKRIRQEMEVKGIKKVPGCSSVEVDGVIHEFVVGDESQEESESIYAMLDEIMQKLREEAGYVSDTKEVLLDLDEEGKVKALSYHSEKLAIAFCLMKTRPGTPVRIIKNLRICGDCHLVMKMISKLYGREIVVRDCNRFHHFKDGSCSCRDYW</sequence>
<feature type="repeat" description="PPR" evidence="4">
    <location>
        <begin position="304"/>
        <end position="338"/>
    </location>
</feature>
<organism evidence="6 7">
    <name type="scientific">Brassica carinata</name>
    <name type="common">Ethiopian mustard</name>
    <name type="synonym">Abyssinian cabbage</name>
    <dbReference type="NCBI Taxonomy" id="52824"/>
    <lineage>
        <taxon>Eukaryota</taxon>
        <taxon>Viridiplantae</taxon>
        <taxon>Streptophyta</taxon>
        <taxon>Embryophyta</taxon>
        <taxon>Tracheophyta</taxon>
        <taxon>Spermatophyta</taxon>
        <taxon>Magnoliopsida</taxon>
        <taxon>eudicotyledons</taxon>
        <taxon>Gunneridae</taxon>
        <taxon>Pentapetalae</taxon>
        <taxon>rosids</taxon>
        <taxon>malvids</taxon>
        <taxon>Brassicales</taxon>
        <taxon>Brassicaceae</taxon>
        <taxon>Brassiceae</taxon>
        <taxon>Brassica</taxon>
    </lineage>
</organism>
<dbReference type="OrthoDB" id="185373at2759"/>
<gene>
    <name evidence="6" type="ORF">Bca52824_007314</name>
</gene>
<dbReference type="NCBIfam" id="TIGR00756">
    <property type="entry name" value="PPR"/>
    <property type="match status" value="2"/>
</dbReference>
<proteinExistence type="inferred from homology"/>
<dbReference type="PANTHER" id="PTHR47926:SF436">
    <property type="entry name" value="PENTATRICOPEPTIDE REPEAT-CONTAINING PROTEIN ELI1, CHLOROPLASTIC-LIKE ISOFORM X2"/>
    <property type="match status" value="1"/>
</dbReference>
<dbReference type="InterPro" id="IPR046960">
    <property type="entry name" value="PPR_At4g14850-like_plant"/>
</dbReference>
<name>A0A8X7W7A8_BRACI</name>